<sequence length="89" mass="9933">MPSRSSQLNNSLSSWSAVKKTVCNGMESTCCSTGLFLLYSKCRLASFYIQSMLIIVGELLTTFLSRRTKLDIVQMEPPIQHSKISLSPK</sequence>
<proteinExistence type="predicted"/>
<organism evidence="1">
    <name type="scientific">Arundo donax</name>
    <name type="common">Giant reed</name>
    <name type="synonym">Donax arundinaceus</name>
    <dbReference type="NCBI Taxonomy" id="35708"/>
    <lineage>
        <taxon>Eukaryota</taxon>
        <taxon>Viridiplantae</taxon>
        <taxon>Streptophyta</taxon>
        <taxon>Embryophyta</taxon>
        <taxon>Tracheophyta</taxon>
        <taxon>Spermatophyta</taxon>
        <taxon>Magnoliopsida</taxon>
        <taxon>Liliopsida</taxon>
        <taxon>Poales</taxon>
        <taxon>Poaceae</taxon>
        <taxon>PACMAD clade</taxon>
        <taxon>Arundinoideae</taxon>
        <taxon>Arundineae</taxon>
        <taxon>Arundo</taxon>
    </lineage>
</organism>
<name>A0A0A8YCR5_ARUDO</name>
<protein>
    <submittedName>
        <fullName evidence="1">Uncharacterized protein</fullName>
    </submittedName>
</protein>
<reference evidence="1" key="1">
    <citation type="submission" date="2014-09" db="EMBL/GenBank/DDBJ databases">
        <authorList>
            <person name="Magalhaes I.L.F."/>
            <person name="Oliveira U."/>
            <person name="Santos F.R."/>
            <person name="Vidigal T.H.D.A."/>
            <person name="Brescovit A.D."/>
            <person name="Santos A.J."/>
        </authorList>
    </citation>
    <scope>NUCLEOTIDE SEQUENCE</scope>
    <source>
        <tissue evidence="1">Shoot tissue taken approximately 20 cm above the soil surface</tissue>
    </source>
</reference>
<reference evidence="1" key="2">
    <citation type="journal article" date="2015" name="Data Brief">
        <title>Shoot transcriptome of the giant reed, Arundo donax.</title>
        <authorList>
            <person name="Barrero R.A."/>
            <person name="Guerrero F.D."/>
            <person name="Moolhuijzen P."/>
            <person name="Goolsby J.A."/>
            <person name="Tidwell J."/>
            <person name="Bellgard S.E."/>
            <person name="Bellgard M.I."/>
        </authorList>
    </citation>
    <scope>NUCLEOTIDE SEQUENCE</scope>
    <source>
        <tissue evidence="1">Shoot tissue taken approximately 20 cm above the soil surface</tissue>
    </source>
</reference>
<evidence type="ECO:0000313" key="1">
    <source>
        <dbReference type="EMBL" id="JAD23861.1"/>
    </source>
</evidence>
<dbReference type="AlphaFoldDB" id="A0A0A8YCR5"/>
<dbReference type="EMBL" id="GBRH01274034">
    <property type="protein sequence ID" value="JAD23861.1"/>
    <property type="molecule type" value="Transcribed_RNA"/>
</dbReference>
<accession>A0A0A8YCR5</accession>